<organism evidence="2 3">
    <name type="scientific">Vicia faba</name>
    <name type="common">Broad bean</name>
    <name type="synonym">Faba vulgaris</name>
    <dbReference type="NCBI Taxonomy" id="3906"/>
    <lineage>
        <taxon>Eukaryota</taxon>
        <taxon>Viridiplantae</taxon>
        <taxon>Streptophyta</taxon>
        <taxon>Embryophyta</taxon>
        <taxon>Tracheophyta</taxon>
        <taxon>Spermatophyta</taxon>
        <taxon>Magnoliopsida</taxon>
        <taxon>eudicotyledons</taxon>
        <taxon>Gunneridae</taxon>
        <taxon>Pentapetalae</taxon>
        <taxon>rosids</taxon>
        <taxon>fabids</taxon>
        <taxon>Fabales</taxon>
        <taxon>Fabaceae</taxon>
        <taxon>Papilionoideae</taxon>
        <taxon>50 kb inversion clade</taxon>
        <taxon>NPAAA clade</taxon>
        <taxon>Hologalegina</taxon>
        <taxon>IRL clade</taxon>
        <taxon>Fabeae</taxon>
        <taxon>Vicia</taxon>
    </lineage>
</organism>
<dbReference type="PANTHER" id="PTHR34542:SF1">
    <property type="entry name" value="OS08G0359900 PROTEIN"/>
    <property type="match status" value="1"/>
</dbReference>
<sequence>MAKLQKFKIFATQCGAEKSPTLSPRTSPLVQLPRPKTTLRSLLGLSLTRPPRRQGHVAVLEKKEKDSMRRHSLKDLFVSSPPREEEAEEGAGSLMLGKGLFRSDSWRVGPGLSNPVLTGFRCRSLLKRKAWRPMLLTIAEQ</sequence>
<dbReference type="AlphaFoldDB" id="A0AAV1A7E5"/>
<dbReference type="PANTHER" id="PTHR34542">
    <property type="entry name" value="OS08G0359900 PROTEIN"/>
    <property type="match status" value="1"/>
</dbReference>
<accession>A0AAV1A7E5</accession>
<proteinExistence type="predicted"/>
<reference evidence="2 3" key="1">
    <citation type="submission" date="2023-01" db="EMBL/GenBank/DDBJ databases">
        <authorList>
            <person name="Kreplak J."/>
        </authorList>
    </citation>
    <scope>NUCLEOTIDE SEQUENCE [LARGE SCALE GENOMIC DNA]</scope>
</reference>
<keyword evidence="3" id="KW-1185">Reference proteome</keyword>
<dbReference type="Proteomes" id="UP001157006">
    <property type="component" value="Chromosome 3"/>
</dbReference>
<evidence type="ECO:0000313" key="2">
    <source>
        <dbReference type="EMBL" id="CAI8605053.1"/>
    </source>
</evidence>
<evidence type="ECO:0000313" key="3">
    <source>
        <dbReference type="Proteomes" id="UP001157006"/>
    </source>
</evidence>
<feature type="region of interest" description="Disordered" evidence="1">
    <location>
        <begin position="71"/>
        <end position="92"/>
    </location>
</feature>
<evidence type="ECO:0000256" key="1">
    <source>
        <dbReference type="SAM" id="MobiDB-lite"/>
    </source>
</evidence>
<gene>
    <name evidence="2" type="ORF">VFH_III163880</name>
</gene>
<dbReference type="EMBL" id="OX451738">
    <property type="protein sequence ID" value="CAI8605053.1"/>
    <property type="molecule type" value="Genomic_DNA"/>
</dbReference>
<name>A0AAV1A7E5_VICFA</name>
<protein>
    <submittedName>
        <fullName evidence="2">Uncharacterized protein</fullName>
    </submittedName>
</protein>